<accession>A0A5C6UNX8</accession>
<feature type="transmembrane region" description="Helical" evidence="1">
    <location>
        <begin position="12"/>
        <end position="34"/>
    </location>
</feature>
<dbReference type="Proteomes" id="UP000321129">
    <property type="component" value="Unassembled WGS sequence"/>
</dbReference>
<organism evidence="2 3">
    <name type="scientific">Flavisphingopyxis soli</name>
    <dbReference type="NCBI Taxonomy" id="2601267"/>
    <lineage>
        <taxon>Bacteria</taxon>
        <taxon>Pseudomonadati</taxon>
        <taxon>Pseudomonadota</taxon>
        <taxon>Alphaproteobacteria</taxon>
        <taxon>Sphingomonadales</taxon>
        <taxon>Sphingopyxidaceae</taxon>
        <taxon>Flavisphingopyxis</taxon>
    </lineage>
</organism>
<evidence type="ECO:0000256" key="1">
    <source>
        <dbReference type="SAM" id="Phobius"/>
    </source>
</evidence>
<evidence type="ECO:0000313" key="3">
    <source>
        <dbReference type="Proteomes" id="UP000321129"/>
    </source>
</evidence>
<gene>
    <name evidence="2" type="ORF">FSZ31_03550</name>
</gene>
<sequence length="77" mass="8249">MTDDDSLAKQRFATLGLLRFSGVAVAIVGLLLLGEKLSLVGRSADRLLGGGIVIIGILMVLIFPPLLARRWKSSDRS</sequence>
<keyword evidence="1" id="KW-0472">Membrane</keyword>
<feature type="transmembrane region" description="Helical" evidence="1">
    <location>
        <begin position="46"/>
        <end position="68"/>
    </location>
</feature>
<dbReference type="EMBL" id="VOPY01000001">
    <property type="protein sequence ID" value="TXC73816.1"/>
    <property type="molecule type" value="Genomic_DNA"/>
</dbReference>
<keyword evidence="1" id="KW-0812">Transmembrane</keyword>
<comment type="caution">
    <text evidence="2">The sequence shown here is derived from an EMBL/GenBank/DDBJ whole genome shotgun (WGS) entry which is preliminary data.</text>
</comment>
<dbReference type="AlphaFoldDB" id="A0A5C6UNX8"/>
<evidence type="ECO:0000313" key="2">
    <source>
        <dbReference type="EMBL" id="TXC73816.1"/>
    </source>
</evidence>
<protein>
    <submittedName>
        <fullName evidence="2">Uncharacterized protein</fullName>
    </submittedName>
</protein>
<keyword evidence="1" id="KW-1133">Transmembrane helix</keyword>
<name>A0A5C6UNX8_9SPHN</name>
<reference evidence="2 3" key="1">
    <citation type="submission" date="2019-08" db="EMBL/GenBank/DDBJ databases">
        <title>Sphingorhabdus soil sp. nov., isolated from arctic soil.</title>
        <authorList>
            <person name="Liu Y."/>
        </authorList>
    </citation>
    <scope>NUCLEOTIDE SEQUENCE [LARGE SCALE GENOMIC DNA]</scope>
    <source>
        <strain evidence="2 3">D-2Q-5-6</strain>
    </source>
</reference>
<dbReference type="RefSeq" id="WP_147121653.1">
    <property type="nucleotide sequence ID" value="NZ_VOPY01000001.1"/>
</dbReference>
<keyword evidence="3" id="KW-1185">Reference proteome</keyword>
<proteinExistence type="predicted"/>